<dbReference type="GO" id="GO:0061630">
    <property type="term" value="F:ubiquitin protein ligase activity"/>
    <property type="evidence" value="ECO:0007669"/>
    <property type="project" value="UniProtKB-EC"/>
</dbReference>
<dbReference type="SMART" id="SM00119">
    <property type="entry name" value="HECTc"/>
    <property type="match status" value="1"/>
</dbReference>
<dbReference type="Gene3D" id="3.30.2160.10">
    <property type="entry name" value="Hect, E3 ligase catalytic domain"/>
    <property type="match status" value="1"/>
</dbReference>
<evidence type="ECO:0000256" key="6">
    <source>
        <dbReference type="SAM" id="MobiDB-lite"/>
    </source>
</evidence>
<reference evidence="8" key="1">
    <citation type="submission" date="2020-01" db="EMBL/GenBank/DDBJ databases">
        <title>Development of genomics and gene disruption for Polysphondylium violaceum indicates a role for the polyketide synthase stlB in stalk morphogenesis.</title>
        <authorList>
            <person name="Narita B."/>
            <person name="Kawabe Y."/>
            <person name="Kin K."/>
            <person name="Saito T."/>
            <person name="Gibbs R."/>
            <person name="Kuspa A."/>
            <person name="Muzny D."/>
            <person name="Queller D."/>
            <person name="Richards S."/>
            <person name="Strassman J."/>
            <person name="Sucgang R."/>
            <person name="Worley K."/>
            <person name="Schaap P."/>
        </authorList>
    </citation>
    <scope>NUCLEOTIDE SEQUENCE</scope>
    <source>
        <strain evidence="8">QSvi11</strain>
    </source>
</reference>
<keyword evidence="4 5" id="KW-0833">Ubl conjugation pathway</keyword>
<proteinExistence type="predicted"/>
<evidence type="ECO:0000259" key="7">
    <source>
        <dbReference type="PROSITE" id="PS50237"/>
    </source>
</evidence>
<accession>A0A8J4V0Q6</accession>
<feature type="domain" description="HECT" evidence="7">
    <location>
        <begin position="414"/>
        <end position="738"/>
    </location>
</feature>
<comment type="catalytic activity">
    <reaction evidence="1">
        <text>S-ubiquitinyl-[E2 ubiquitin-conjugating enzyme]-L-cysteine + [acceptor protein]-L-lysine = [E2 ubiquitin-conjugating enzyme]-L-cysteine + N(6)-ubiquitinyl-[acceptor protein]-L-lysine.</text>
        <dbReference type="EC" id="2.3.2.26"/>
    </reaction>
</comment>
<feature type="compositionally biased region" description="Low complexity" evidence="6">
    <location>
        <begin position="1"/>
        <end position="12"/>
    </location>
</feature>
<gene>
    <name evidence="8" type="ORF">CYY_003997</name>
</gene>
<feature type="compositionally biased region" description="Polar residues" evidence="6">
    <location>
        <begin position="13"/>
        <end position="28"/>
    </location>
</feature>
<dbReference type="Pfam" id="PF16558">
    <property type="entry name" value="AZUL"/>
    <property type="match status" value="1"/>
</dbReference>
<dbReference type="FunFam" id="3.30.2160.10:FF:000002">
    <property type="entry name" value="Putative Ubiquitin-protein ligase E3C"/>
    <property type="match status" value="1"/>
</dbReference>
<dbReference type="PROSITE" id="PS50237">
    <property type="entry name" value="HECT"/>
    <property type="match status" value="1"/>
</dbReference>
<dbReference type="Pfam" id="PF00632">
    <property type="entry name" value="HECT"/>
    <property type="match status" value="1"/>
</dbReference>
<feature type="region of interest" description="Disordered" evidence="6">
    <location>
        <begin position="1"/>
        <end position="32"/>
    </location>
</feature>
<dbReference type="AlphaFoldDB" id="A0A8J4V0Q6"/>
<organism evidence="8 9">
    <name type="scientific">Polysphondylium violaceum</name>
    <dbReference type="NCBI Taxonomy" id="133409"/>
    <lineage>
        <taxon>Eukaryota</taxon>
        <taxon>Amoebozoa</taxon>
        <taxon>Evosea</taxon>
        <taxon>Eumycetozoa</taxon>
        <taxon>Dictyostelia</taxon>
        <taxon>Dictyosteliales</taxon>
        <taxon>Dictyosteliaceae</taxon>
        <taxon>Polysphondylium</taxon>
    </lineage>
</organism>
<dbReference type="Gene3D" id="3.90.1750.10">
    <property type="entry name" value="Hect, E3 ligase catalytic domains"/>
    <property type="match status" value="1"/>
</dbReference>
<evidence type="ECO:0000313" key="9">
    <source>
        <dbReference type="Proteomes" id="UP000695562"/>
    </source>
</evidence>
<dbReference type="InterPro" id="IPR042556">
    <property type="entry name" value="AZUL_sf"/>
</dbReference>
<evidence type="ECO:0000313" key="8">
    <source>
        <dbReference type="EMBL" id="KAF2074683.1"/>
    </source>
</evidence>
<name>A0A8J4V0Q6_9MYCE</name>
<protein>
    <recommendedName>
        <fullName evidence="2">HECT-type E3 ubiquitin transferase</fullName>
        <ecNumber evidence="2">2.3.2.26</ecNumber>
    </recommendedName>
</protein>
<comment type="caution">
    <text evidence="8">The sequence shown here is derived from an EMBL/GenBank/DDBJ whole genome shotgun (WGS) entry which is preliminary data.</text>
</comment>
<dbReference type="SUPFAM" id="SSF56204">
    <property type="entry name" value="Hect, E3 ligase catalytic domain"/>
    <property type="match status" value="1"/>
</dbReference>
<evidence type="ECO:0000256" key="5">
    <source>
        <dbReference type="PROSITE-ProRule" id="PRU00104"/>
    </source>
</evidence>
<dbReference type="PANTHER" id="PTHR45700:SF8">
    <property type="entry name" value="HECT-TYPE E3 UBIQUITIN TRANSFERASE"/>
    <property type="match status" value="1"/>
</dbReference>
<dbReference type="Proteomes" id="UP000695562">
    <property type="component" value="Unassembled WGS sequence"/>
</dbReference>
<evidence type="ECO:0000256" key="2">
    <source>
        <dbReference type="ARBA" id="ARBA00012485"/>
    </source>
</evidence>
<keyword evidence="3" id="KW-0808">Transferase</keyword>
<dbReference type="Gene3D" id="3.30.2410.10">
    <property type="entry name" value="Hect, E3 ligase catalytic domain"/>
    <property type="match status" value="1"/>
</dbReference>
<sequence length="738" mass="85477">MSKNNTTTTTTNSGVISPTIGSPNQNPEKQQHDQNRAKFLLNQYFTQVHLGCNEKLITHSKYCCHNSLFDRITDPSDAAVKALRLAQKYEEKYLCSYLSASKNERNITSQNIEILLELSKENNYSSIVNFIATNFSLPTSISSFKTDKKQTIDDQNYFQGLDLCDIKKIFESLLNLNRDEIKEEIRKSITQLSNNLKYNSKTYDNVDHLKPFAFLIINPFIHELDNRNILANVCSAMFNLNHSMITVFYNWFSNFPKEDFIQMLTNFNQFITVRILMDGNEPDPNKSFDLHNDDSIKGACAIIDLLYKVNEIKNHVGYTEFYNDMINQELDFNVDFPNLIRKDGFTFSTYPCVLDVNSKSMYLTIEHTLQQKYHRTPLGNFGYATAEDFLIFKVKRETLIQNTLDRIQQLKTKKQNDLKKELKVHFIGEEGIDQGGVKQEFFQLIVRKIFDPEFGMFKYNEATRCYWFNQDSLDYIEFELIGIILGLALYNSIILDVHFPLVIFKKLLEQKVKFQDIESIDPTIYKSLVSVKEFTGDVSDWCIDFSVNYESNFGERKTVELKKDGENIAVTNENKNEYIELYQEYILNSSISKQWNPFFKGFKMVCDSDILKFVRPEELESLICGVEDLDFSELETVTNYDGGYSGQDTTIKNFWLVLHELSNENKKKFLSFTTGSDRVPHGGLRKLQFTITKTGDSDRLPSAHTCFNTLILPAYPSFEKLRDLLTKALTHSEGFGLK</sequence>
<dbReference type="InterPro" id="IPR035983">
    <property type="entry name" value="Hect_E3_ubiquitin_ligase"/>
</dbReference>
<dbReference type="FunFam" id="3.30.2410.10:FF:000003">
    <property type="entry name" value="probable E3 ubiquitin-protein ligase HERC4 isoform X1"/>
    <property type="match status" value="1"/>
</dbReference>
<dbReference type="InterPro" id="IPR000569">
    <property type="entry name" value="HECT_dom"/>
</dbReference>
<evidence type="ECO:0000256" key="3">
    <source>
        <dbReference type="ARBA" id="ARBA00022679"/>
    </source>
</evidence>
<dbReference type="PANTHER" id="PTHR45700">
    <property type="entry name" value="UBIQUITIN-PROTEIN LIGASE E3C"/>
    <property type="match status" value="1"/>
</dbReference>
<dbReference type="InterPro" id="IPR044611">
    <property type="entry name" value="E3A/B/C-like"/>
</dbReference>
<dbReference type="EMBL" id="AJWJ01000134">
    <property type="protein sequence ID" value="KAF2074683.1"/>
    <property type="molecule type" value="Genomic_DNA"/>
</dbReference>
<dbReference type="CDD" id="cd00078">
    <property type="entry name" value="HECTc"/>
    <property type="match status" value="1"/>
</dbReference>
<dbReference type="EC" id="2.3.2.26" evidence="2"/>
<dbReference type="GO" id="GO:0000209">
    <property type="term" value="P:protein polyubiquitination"/>
    <property type="evidence" value="ECO:0007669"/>
    <property type="project" value="InterPro"/>
</dbReference>
<dbReference type="OrthoDB" id="8068875at2759"/>
<keyword evidence="9" id="KW-1185">Reference proteome</keyword>
<feature type="active site" description="Glycyl thioester intermediate" evidence="5">
    <location>
        <position position="706"/>
    </location>
</feature>
<dbReference type="Gene3D" id="6.10.130.10">
    <property type="entry name" value="Ubiquitin-protein ligase E3A, N-terminal zinc-binding domain (AZUL)"/>
    <property type="match status" value="1"/>
</dbReference>
<dbReference type="InterPro" id="IPR032353">
    <property type="entry name" value="AZUL"/>
</dbReference>
<evidence type="ECO:0000256" key="1">
    <source>
        <dbReference type="ARBA" id="ARBA00000885"/>
    </source>
</evidence>
<evidence type="ECO:0000256" key="4">
    <source>
        <dbReference type="ARBA" id="ARBA00022786"/>
    </source>
</evidence>